<dbReference type="AlphaFoldDB" id="A0A6H5I977"/>
<reference evidence="1 2" key="1">
    <citation type="submission" date="2020-02" db="EMBL/GenBank/DDBJ databases">
        <authorList>
            <person name="Ferguson B K."/>
        </authorList>
    </citation>
    <scope>NUCLEOTIDE SEQUENCE [LARGE SCALE GENOMIC DNA]</scope>
</reference>
<protein>
    <submittedName>
        <fullName evidence="1">Uncharacterized protein</fullName>
    </submittedName>
</protein>
<dbReference type="EMBL" id="CADCXV010000745">
    <property type="protein sequence ID" value="CAB0034507.1"/>
    <property type="molecule type" value="Genomic_DNA"/>
</dbReference>
<sequence>MFNAFTIATSIQRSLAVHHLLLKFIIVISSGKLSNSPAKKGGAIGIKGALLDDQTSVVHGSYTMEDFLEHWKLTKLEALFRKTPRLLESLDTFAFAYEYDDEHHRRFYSIKIDANRGIGHQQHNNETYGLGKIYRHEHNQKLEGQTWHIAQGLQTLGFGLQRCGDTLDRRADDSAGVVSMAIICIADSLGPTWCGVGRLLPPPCQRAEPLASRRTRSCER</sequence>
<organism evidence="1 2">
    <name type="scientific">Trichogramma brassicae</name>
    <dbReference type="NCBI Taxonomy" id="86971"/>
    <lineage>
        <taxon>Eukaryota</taxon>
        <taxon>Metazoa</taxon>
        <taxon>Ecdysozoa</taxon>
        <taxon>Arthropoda</taxon>
        <taxon>Hexapoda</taxon>
        <taxon>Insecta</taxon>
        <taxon>Pterygota</taxon>
        <taxon>Neoptera</taxon>
        <taxon>Endopterygota</taxon>
        <taxon>Hymenoptera</taxon>
        <taxon>Apocrita</taxon>
        <taxon>Proctotrupomorpha</taxon>
        <taxon>Chalcidoidea</taxon>
        <taxon>Trichogrammatidae</taxon>
        <taxon>Trichogramma</taxon>
    </lineage>
</organism>
<evidence type="ECO:0000313" key="1">
    <source>
        <dbReference type="EMBL" id="CAB0034507.1"/>
    </source>
</evidence>
<name>A0A6H5I977_9HYME</name>
<keyword evidence="2" id="KW-1185">Reference proteome</keyword>
<evidence type="ECO:0000313" key="2">
    <source>
        <dbReference type="Proteomes" id="UP000479190"/>
    </source>
</evidence>
<dbReference type="Proteomes" id="UP000479190">
    <property type="component" value="Unassembled WGS sequence"/>
</dbReference>
<proteinExistence type="predicted"/>
<accession>A0A6H5I977</accession>
<gene>
    <name evidence="1" type="ORF">TBRA_LOCUS6405</name>
</gene>